<dbReference type="PANTHER" id="PTHR13271">
    <property type="entry name" value="UNCHARACTERIZED PUTATIVE METHYLTRANSFERASE"/>
    <property type="match status" value="1"/>
</dbReference>
<dbReference type="EC" id="2.1.1.85" evidence="7"/>
<dbReference type="KEGG" id="vde:111246287"/>
<evidence type="ECO:0000256" key="4">
    <source>
        <dbReference type="ARBA" id="ARBA00022679"/>
    </source>
</evidence>
<dbReference type="InterPro" id="IPR001214">
    <property type="entry name" value="SET_dom"/>
</dbReference>
<dbReference type="RefSeq" id="XP_022651357.1">
    <property type="nucleotide sequence ID" value="XM_022795622.1"/>
</dbReference>
<dbReference type="SUPFAM" id="SSF82199">
    <property type="entry name" value="SET domain"/>
    <property type="match status" value="1"/>
</dbReference>
<evidence type="ECO:0000256" key="6">
    <source>
        <dbReference type="ARBA" id="ARBA00023203"/>
    </source>
</evidence>
<dbReference type="RefSeq" id="XP_022651355.1">
    <property type="nucleotide sequence ID" value="XM_022795620.1"/>
</dbReference>
<dbReference type="FunCoup" id="A0A7M7JFL1">
    <property type="interactions" value="1941"/>
</dbReference>
<dbReference type="Proteomes" id="UP000594260">
    <property type="component" value="Unplaced"/>
</dbReference>
<dbReference type="InterPro" id="IPR050600">
    <property type="entry name" value="SETD3_SETD6_MTase"/>
</dbReference>
<evidence type="ECO:0000313" key="9">
    <source>
        <dbReference type="EnsemblMetazoa" id="XP_022651355"/>
    </source>
</evidence>
<dbReference type="GO" id="GO:0003779">
    <property type="term" value="F:actin binding"/>
    <property type="evidence" value="ECO:0007669"/>
    <property type="project" value="UniProtKB-KW"/>
</dbReference>
<dbReference type="PANTHER" id="PTHR13271:SF47">
    <property type="entry name" value="ACTIN-HISTIDINE N-METHYLTRANSFERASE"/>
    <property type="match status" value="1"/>
</dbReference>
<dbReference type="RefSeq" id="XP_022651354.1">
    <property type="nucleotide sequence ID" value="XM_022795619.1"/>
</dbReference>
<sequence length="503" mass="58052">MGKHKNRNRSATITNPETAELIRVIDKIFELTVQDVNELSRDLLENFGRIRTLVERARCLEKKFDEVPVRSETAMRELVDWGIRRGCFVRGIQLRRLKESTLDEYGVFCTDSLQDSDIFLSVPLDLMLTSDHALERSGSLSPLLRNDAICSHMSNVCLSLLLLNELAKNEQSFWHKYISCLPAHYSTILYFNEDEMRLLSGSATLEEACKLYRSIARQYAYFKKKFLTEPKWRALPAMKIFTYEAYRWACSTVMTRQNQVPSLTPGRMQTALIPLWDMCNHDTLRSGTDYDVPSQQLVSFATRAYVKDEEVCIFYGNRGNAQFFLHNGFVPQTSNPWDNLPLRLGLSRSDKLFEIKRRLCEQMKIPISSTFELKKNPDGNGVLVPKLLLHLVHVLQWKPEHSNKSETKAKASDNRDNMDNNILQENAGTEQVEEEEGVRTKKAISFLQTRCSLLMKTLPKSEEEIKTILEDSTVSEKTKLALRYRLSEKHILELACQKLIFTM</sequence>
<dbReference type="InterPro" id="IPR044428">
    <property type="entry name" value="SETD3_SET"/>
</dbReference>
<dbReference type="OMA" id="SQCYPLQ"/>
<comment type="subcellular location">
    <subcellularLocation>
        <location evidence="1">Cytoplasm</location>
    </subcellularLocation>
</comment>
<evidence type="ECO:0000256" key="3">
    <source>
        <dbReference type="ARBA" id="ARBA00022603"/>
    </source>
</evidence>
<dbReference type="GeneID" id="111246287"/>
<proteinExistence type="inferred from homology"/>
<evidence type="ECO:0000256" key="1">
    <source>
        <dbReference type="ARBA" id="ARBA00004496"/>
    </source>
</evidence>
<dbReference type="InterPro" id="IPR046341">
    <property type="entry name" value="SET_dom_sf"/>
</dbReference>
<keyword evidence="2" id="KW-0963">Cytoplasm</keyword>
<comment type="catalytic activity">
    <reaction evidence="7">
        <text>L-histidyl-[protein] + S-adenosyl-L-methionine = N(tele)-methyl-L-histidyl-[protein] + S-adenosyl-L-homocysteine + H(+)</text>
        <dbReference type="Rhea" id="RHEA:19369"/>
        <dbReference type="Rhea" id="RHEA-COMP:9745"/>
        <dbReference type="Rhea" id="RHEA-COMP:11600"/>
        <dbReference type="ChEBI" id="CHEBI:15378"/>
        <dbReference type="ChEBI" id="CHEBI:16367"/>
        <dbReference type="ChEBI" id="CHEBI:29979"/>
        <dbReference type="ChEBI" id="CHEBI:57856"/>
        <dbReference type="ChEBI" id="CHEBI:59789"/>
        <dbReference type="EC" id="2.1.1.85"/>
    </reaction>
</comment>
<dbReference type="PROSITE" id="PS50280">
    <property type="entry name" value="SET"/>
    <property type="match status" value="1"/>
</dbReference>
<dbReference type="RefSeq" id="XP_022651356.1">
    <property type="nucleotide sequence ID" value="XM_022795621.1"/>
</dbReference>
<evidence type="ECO:0000313" key="10">
    <source>
        <dbReference type="Proteomes" id="UP000594260"/>
    </source>
</evidence>
<protein>
    <recommendedName>
        <fullName evidence="7">protein-histidine N-methyltransferase</fullName>
        <ecNumber evidence="7">2.1.1.85</ecNumber>
    </recommendedName>
</protein>
<keyword evidence="3 7" id="KW-0489">Methyltransferase</keyword>
<dbReference type="AlphaFoldDB" id="A0A7M7JFL1"/>
<dbReference type="InParanoid" id="A0A7M7JFL1"/>
<evidence type="ECO:0000256" key="2">
    <source>
        <dbReference type="ARBA" id="ARBA00022490"/>
    </source>
</evidence>
<dbReference type="Pfam" id="PF09273">
    <property type="entry name" value="Rubis-subs-bind"/>
    <property type="match status" value="1"/>
</dbReference>
<comment type="similarity">
    <text evidence="7">Belongs to the class V-like SAM-binding methyltransferase superfamily. SETD3 actin-histidine methyltransferase family.</text>
</comment>
<dbReference type="InterPro" id="IPR015353">
    <property type="entry name" value="Rubisco_LSMT_subst-bd"/>
</dbReference>
<evidence type="ECO:0000256" key="7">
    <source>
        <dbReference type="PROSITE-ProRule" id="PRU00898"/>
    </source>
</evidence>
<accession>A0A7M7JFL1</accession>
<keyword evidence="10" id="KW-1185">Reference proteome</keyword>
<feature type="domain" description="SET" evidence="8">
    <location>
        <begin position="90"/>
        <end position="316"/>
    </location>
</feature>
<dbReference type="CDD" id="cd19176">
    <property type="entry name" value="SET_SETD3"/>
    <property type="match status" value="1"/>
</dbReference>
<dbReference type="InterPro" id="IPR025785">
    <property type="entry name" value="SETD3"/>
</dbReference>
<dbReference type="GO" id="GO:0032259">
    <property type="term" value="P:methylation"/>
    <property type="evidence" value="ECO:0007669"/>
    <property type="project" value="UniProtKB-KW"/>
</dbReference>
<dbReference type="GO" id="GO:0016279">
    <property type="term" value="F:protein-lysine N-methyltransferase activity"/>
    <property type="evidence" value="ECO:0007669"/>
    <property type="project" value="TreeGrafter"/>
</dbReference>
<dbReference type="EnsemblMetazoa" id="XM_022795622">
    <property type="protein sequence ID" value="XP_022651357"/>
    <property type="gene ID" value="LOC111246287"/>
</dbReference>
<dbReference type="GO" id="GO:0005737">
    <property type="term" value="C:cytoplasm"/>
    <property type="evidence" value="ECO:0007669"/>
    <property type="project" value="UniProtKB-SubCell"/>
</dbReference>
<dbReference type="EnsemblMetazoa" id="XM_022795620">
    <property type="protein sequence ID" value="XP_022651355"/>
    <property type="gene ID" value="LOC111246287"/>
</dbReference>
<keyword evidence="6" id="KW-0009">Actin-binding</keyword>
<dbReference type="EnsemblMetazoa" id="XM_022795619">
    <property type="protein sequence ID" value="XP_022651354"/>
    <property type="gene ID" value="LOC111246287"/>
</dbReference>
<reference evidence="9" key="1">
    <citation type="submission" date="2021-01" db="UniProtKB">
        <authorList>
            <consortium name="EnsemblMetazoa"/>
        </authorList>
    </citation>
    <scope>IDENTIFICATION</scope>
</reference>
<dbReference type="InterPro" id="IPR036464">
    <property type="entry name" value="Rubisco_LSMT_subst-bd_sf"/>
</dbReference>
<keyword evidence="5 7" id="KW-0949">S-adenosyl-L-methionine</keyword>
<evidence type="ECO:0000256" key="5">
    <source>
        <dbReference type="ARBA" id="ARBA00022691"/>
    </source>
</evidence>
<keyword evidence="4 7" id="KW-0808">Transferase</keyword>
<dbReference type="EnsemblMetazoa" id="XM_022795621">
    <property type="protein sequence ID" value="XP_022651356"/>
    <property type="gene ID" value="LOC111246287"/>
</dbReference>
<organism evidence="9 10">
    <name type="scientific">Varroa destructor</name>
    <name type="common">Honeybee mite</name>
    <dbReference type="NCBI Taxonomy" id="109461"/>
    <lineage>
        <taxon>Eukaryota</taxon>
        <taxon>Metazoa</taxon>
        <taxon>Ecdysozoa</taxon>
        <taxon>Arthropoda</taxon>
        <taxon>Chelicerata</taxon>
        <taxon>Arachnida</taxon>
        <taxon>Acari</taxon>
        <taxon>Parasitiformes</taxon>
        <taxon>Mesostigmata</taxon>
        <taxon>Gamasina</taxon>
        <taxon>Dermanyssoidea</taxon>
        <taxon>Varroidae</taxon>
        <taxon>Varroa</taxon>
    </lineage>
</organism>
<evidence type="ECO:0000259" key="8">
    <source>
        <dbReference type="PROSITE" id="PS50280"/>
    </source>
</evidence>
<dbReference type="PROSITE" id="PS51565">
    <property type="entry name" value="SAM_MT85_SETD3"/>
    <property type="match status" value="1"/>
</dbReference>
<dbReference type="GO" id="GO:0018064">
    <property type="term" value="F:protein-L-histidine N-tele-methyltransferase activity"/>
    <property type="evidence" value="ECO:0007669"/>
    <property type="project" value="UniProtKB-EC"/>
</dbReference>
<dbReference type="Gene3D" id="3.90.1420.10">
    <property type="entry name" value="Rubisco LSMT, substrate-binding domain"/>
    <property type="match status" value="1"/>
</dbReference>
<name>A0A7M7JFL1_VARDE</name>
<dbReference type="SUPFAM" id="SSF81822">
    <property type="entry name" value="RuBisCo LSMT C-terminal, substrate-binding domain"/>
    <property type="match status" value="1"/>
</dbReference>
<dbReference type="Gene3D" id="3.90.1410.10">
    <property type="entry name" value="set domain protein methyltransferase, domain 1"/>
    <property type="match status" value="1"/>
</dbReference>